<keyword evidence="1" id="KW-1133">Transmembrane helix</keyword>
<feature type="transmembrane region" description="Helical" evidence="1">
    <location>
        <begin position="124"/>
        <end position="143"/>
    </location>
</feature>
<keyword evidence="1" id="KW-0472">Membrane</keyword>
<organism evidence="2 3">
    <name type="scientific">Candidatus Kerfeldbacteria bacterium CG15_BIG_FIL_POST_REV_8_21_14_020_45_12</name>
    <dbReference type="NCBI Taxonomy" id="2014247"/>
    <lineage>
        <taxon>Bacteria</taxon>
        <taxon>Candidatus Kerfeldiibacteriota</taxon>
    </lineage>
</organism>
<proteinExistence type="predicted"/>
<feature type="transmembrane region" description="Helical" evidence="1">
    <location>
        <begin position="340"/>
        <end position="361"/>
    </location>
</feature>
<evidence type="ECO:0008006" key="4">
    <source>
        <dbReference type="Google" id="ProtNLM"/>
    </source>
</evidence>
<gene>
    <name evidence="2" type="ORF">COW24_00760</name>
</gene>
<dbReference type="EMBL" id="PFGC01000010">
    <property type="protein sequence ID" value="PIW37336.1"/>
    <property type="molecule type" value="Genomic_DNA"/>
</dbReference>
<evidence type="ECO:0000256" key="1">
    <source>
        <dbReference type="SAM" id="Phobius"/>
    </source>
</evidence>
<comment type="caution">
    <text evidence="2">The sequence shown here is derived from an EMBL/GenBank/DDBJ whole genome shotgun (WGS) entry which is preliminary data.</text>
</comment>
<feature type="transmembrane region" description="Helical" evidence="1">
    <location>
        <begin position="311"/>
        <end position="328"/>
    </location>
</feature>
<keyword evidence="1" id="KW-0812">Transmembrane</keyword>
<protein>
    <recommendedName>
        <fullName evidence="4">Glycosyltransferase RgtA/B/C/D-like domain-containing protein</fullName>
    </recommendedName>
</protein>
<feature type="transmembrane region" description="Helical" evidence="1">
    <location>
        <begin position="155"/>
        <end position="179"/>
    </location>
</feature>
<accession>A0A2M7H530</accession>
<feature type="transmembrane region" description="Helical" evidence="1">
    <location>
        <begin position="85"/>
        <end position="104"/>
    </location>
</feature>
<feature type="transmembrane region" description="Helical" evidence="1">
    <location>
        <begin position="191"/>
        <end position="212"/>
    </location>
</feature>
<name>A0A2M7H530_9BACT</name>
<feature type="transmembrane region" description="Helical" evidence="1">
    <location>
        <begin position="264"/>
        <end position="282"/>
    </location>
</feature>
<feature type="transmembrane region" description="Helical" evidence="1">
    <location>
        <begin position="233"/>
        <end position="252"/>
    </location>
</feature>
<feature type="transmembrane region" description="Helical" evidence="1">
    <location>
        <begin position="12"/>
        <end position="32"/>
    </location>
</feature>
<evidence type="ECO:0000313" key="3">
    <source>
        <dbReference type="Proteomes" id="UP000230292"/>
    </source>
</evidence>
<dbReference type="Proteomes" id="UP000230292">
    <property type="component" value="Unassembled WGS sequence"/>
</dbReference>
<evidence type="ECO:0000313" key="2">
    <source>
        <dbReference type="EMBL" id="PIW37336.1"/>
    </source>
</evidence>
<reference evidence="2 3" key="1">
    <citation type="submission" date="2017-09" db="EMBL/GenBank/DDBJ databases">
        <title>Depth-based differentiation of microbial function through sediment-hosted aquifers and enrichment of novel symbionts in the deep terrestrial subsurface.</title>
        <authorList>
            <person name="Probst A.J."/>
            <person name="Ladd B."/>
            <person name="Jarett J.K."/>
            <person name="Geller-Mcgrath D.E."/>
            <person name="Sieber C.M."/>
            <person name="Emerson J.B."/>
            <person name="Anantharaman K."/>
            <person name="Thomas B.C."/>
            <person name="Malmstrom R."/>
            <person name="Stieglmeier M."/>
            <person name="Klingl A."/>
            <person name="Woyke T."/>
            <person name="Ryan C.M."/>
            <person name="Banfield J.F."/>
        </authorList>
    </citation>
    <scope>NUCLEOTIDE SEQUENCE [LARGE SCALE GENOMIC DNA]</scope>
    <source>
        <strain evidence="2">CG15_BIG_FIL_POST_REV_8_21_14_020_45_12</strain>
    </source>
</reference>
<feature type="transmembrane region" description="Helical" evidence="1">
    <location>
        <begin position="287"/>
        <end position="305"/>
    </location>
</feature>
<dbReference type="AlphaFoldDB" id="A0A2M7H530"/>
<sequence>MKRNSIKVGGVRLEWVLLGAYVVMLATLLFFHEQWFDEAQAWMIAQFASLPTLFSLSAYEGSPVLWHLLLMPFAKSDLPYQAEQVVHGLLAVSSVGLFLFFAPISNRYKVLYIFGYFSLYEYGVVARSYVLIPFFLYIIASLYKKRMTSPWLVWLPIALLAQTSVFGLWMAGVLSVWLIVDRLRARKLRSLQFWLGASATALSGLVVAWLLLPPADLIVSLSEWDFTFIFWDRVRALILIAVGGFSPFPVWGEHFWNNPWWTNRVIAFIGLSAATISAVIIYQRNRLIGWLYLSLGGGLVVILLLKNIKTMRHFGLLFVAFLFCYWLTNLPEYRPKFVNRFHSIGLLSLFLLQIPMTVIAIPNEVIRPFSSAKLMADFLQNELVIDDNTVLLGNDLKLISVLPYLDKSDRQFYFLGTEEWTHYAIWNSELFYNLTMSEALTIERAQKATTLIGDKRYFMVVPTWGQDYPLMEKTFTRRAIFPDALFPGNGFIIYDASCLVDSSCYK</sequence>